<feature type="compositionally biased region" description="Acidic residues" evidence="1">
    <location>
        <begin position="306"/>
        <end position="334"/>
    </location>
</feature>
<name>A0AA38H253_9TREE</name>
<evidence type="ECO:0000313" key="2">
    <source>
        <dbReference type="EMBL" id="KAI9632763.1"/>
    </source>
</evidence>
<dbReference type="EMBL" id="JAKWFO010000014">
    <property type="protein sequence ID" value="KAI9632763.1"/>
    <property type="molecule type" value="Genomic_DNA"/>
</dbReference>
<evidence type="ECO:0000256" key="1">
    <source>
        <dbReference type="SAM" id="MobiDB-lite"/>
    </source>
</evidence>
<dbReference type="Proteomes" id="UP001164286">
    <property type="component" value="Unassembled WGS sequence"/>
</dbReference>
<dbReference type="AlphaFoldDB" id="A0AA38H253"/>
<feature type="region of interest" description="Disordered" evidence="1">
    <location>
        <begin position="306"/>
        <end position="337"/>
    </location>
</feature>
<dbReference type="GeneID" id="77730621"/>
<accession>A0AA38H253</accession>
<reference evidence="2" key="1">
    <citation type="journal article" date="2022" name="G3 (Bethesda)">
        <title>High quality genome of the basidiomycete yeast Dioszegia hungarica PDD-24b-2 isolated from cloud water.</title>
        <authorList>
            <person name="Jarrige D."/>
            <person name="Haridas S."/>
            <person name="Bleykasten-Grosshans C."/>
            <person name="Joly M."/>
            <person name="Nadalig T."/>
            <person name="Sancelme M."/>
            <person name="Vuilleumier S."/>
            <person name="Grigoriev I.V."/>
            <person name="Amato P."/>
            <person name="Bringel F."/>
        </authorList>
    </citation>
    <scope>NUCLEOTIDE SEQUENCE</scope>
    <source>
        <strain evidence="2">PDD-24b-2</strain>
    </source>
</reference>
<protein>
    <submittedName>
        <fullName evidence="2">Uncharacterized protein</fullName>
    </submittedName>
</protein>
<proteinExistence type="predicted"/>
<feature type="compositionally biased region" description="Pro residues" evidence="1">
    <location>
        <begin position="25"/>
        <end position="35"/>
    </location>
</feature>
<dbReference type="RefSeq" id="XP_052942540.1">
    <property type="nucleotide sequence ID" value="XM_053091416.1"/>
</dbReference>
<keyword evidence="3" id="KW-1185">Reference proteome</keyword>
<feature type="region of interest" description="Disordered" evidence="1">
    <location>
        <begin position="21"/>
        <end position="90"/>
    </location>
</feature>
<feature type="compositionally biased region" description="Polar residues" evidence="1">
    <location>
        <begin position="56"/>
        <end position="89"/>
    </location>
</feature>
<gene>
    <name evidence="2" type="ORF">MKK02DRAFT_41073</name>
</gene>
<evidence type="ECO:0000313" key="3">
    <source>
        <dbReference type="Proteomes" id="UP001164286"/>
    </source>
</evidence>
<comment type="caution">
    <text evidence="2">The sequence shown here is derived from an EMBL/GenBank/DDBJ whole genome shotgun (WGS) entry which is preliminary data.</text>
</comment>
<sequence>MSIPTPYLVLAGPSSPILHIETSIPPSPTSVPVPPKRLRSCLSPSRRRPSPGPFGTSMSIISNASTDEPSLTCSSSPMTSRSASFSSQDGGDYWRRGRNVRWDESEGCVLAAYYSTWSADDYDRSPLEPPKPEERACLMPARGSRCLSPLDCFADLNPDEAFFPRQSYPIVAEPLPIVTLEAAPALTPDREETDCQEADAEDKEWEECMERRRMMFAQMCRPSAPAHEEEEEKEEQRRFEGYTSISASLVALLAQSGIRAEAQHRDVATPVGTPVEVEEAYGAFGIGGRPKMVRVEHRLRVSSLVEDEVVEEAEEDAEDVEEDEEEEEGGEEPSAEMVFAALRAMRMGPGRDMRTGAEERDRVD</sequence>
<organism evidence="2 3">
    <name type="scientific">Dioszegia hungarica</name>
    <dbReference type="NCBI Taxonomy" id="4972"/>
    <lineage>
        <taxon>Eukaryota</taxon>
        <taxon>Fungi</taxon>
        <taxon>Dikarya</taxon>
        <taxon>Basidiomycota</taxon>
        <taxon>Agaricomycotina</taxon>
        <taxon>Tremellomycetes</taxon>
        <taxon>Tremellales</taxon>
        <taxon>Bulleribasidiaceae</taxon>
        <taxon>Dioszegia</taxon>
    </lineage>
</organism>